<dbReference type="EnsemblPlants" id="Bo4g136390.1">
    <property type="protein sequence ID" value="Bo4g136390.1"/>
    <property type="gene ID" value="Bo4g136390"/>
</dbReference>
<dbReference type="Pfam" id="PF04827">
    <property type="entry name" value="Plant_tran"/>
    <property type="match status" value="1"/>
</dbReference>
<keyword evidence="2" id="KW-1185">Reference proteome</keyword>
<evidence type="ECO:0000313" key="2">
    <source>
        <dbReference type="Proteomes" id="UP000032141"/>
    </source>
</evidence>
<evidence type="ECO:0000313" key="1">
    <source>
        <dbReference type="EnsemblPlants" id="Bo4g136390.1"/>
    </source>
</evidence>
<proteinExistence type="predicted"/>
<organism evidence="1 2">
    <name type="scientific">Brassica oleracea var. oleracea</name>
    <dbReference type="NCBI Taxonomy" id="109376"/>
    <lineage>
        <taxon>Eukaryota</taxon>
        <taxon>Viridiplantae</taxon>
        <taxon>Streptophyta</taxon>
        <taxon>Embryophyta</taxon>
        <taxon>Tracheophyta</taxon>
        <taxon>Spermatophyta</taxon>
        <taxon>Magnoliopsida</taxon>
        <taxon>eudicotyledons</taxon>
        <taxon>Gunneridae</taxon>
        <taxon>Pentapetalae</taxon>
        <taxon>rosids</taxon>
        <taxon>malvids</taxon>
        <taxon>Brassicales</taxon>
        <taxon>Brassicaceae</taxon>
        <taxon>Brassiceae</taxon>
        <taxon>Brassica</taxon>
    </lineage>
</organism>
<protein>
    <submittedName>
        <fullName evidence="1">Uncharacterized protein</fullName>
    </submittedName>
</protein>
<dbReference type="InterPro" id="IPR006912">
    <property type="entry name" value="Harbinger_derived_prot"/>
</dbReference>
<dbReference type="STRING" id="109376.A0A0D3BZE1"/>
<reference evidence="1" key="2">
    <citation type="submission" date="2015-03" db="UniProtKB">
        <authorList>
            <consortium name="EnsemblPlants"/>
        </authorList>
    </citation>
    <scope>IDENTIFICATION</scope>
</reference>
<dbReference type="Proteomes" id="UP000032141">
    <property type="component" value="Chromosome C4"/>
</dbReference>
<reference evidence="1 2" key="1">
    <citation type="journal article" date="2014" name="Genome Biol.">
        <title>Transcriptome and methylome profiling reveals relics of genome dominance in the mesopolyploid Brassica oleracea.</title>
        <authorList>
            <person name="Parkin I.A."/>
            <person name="Koh C."/>
            <person name="Tang H."/>
            <person name="Robinson S.J."/>
            <person name="Kagale S."/>
            <person name="Clarke W.E."/>
            <person name="Town C.D."/>
            <person name="Nixon J."/>
            <person name="Krishnakumar V."/>
            <person name="Bidwell S.L."/>
            <person name="Denoeud F."/>
            <person name="Belcram H."/>
            <person name="Links M.G."/>
            <person name="Just J."/>
            <person name="Clarke C."/>
            <person name="Bender T."/>
            <person name="Huebert T."/>
            <person name="Mason A.S."/>
            <person name="Pires J.C."/>
            <person name="Barker G."/>
            <person name="Moore J."/>
            <person name="Walley P.G."/>
            <person name="Manoli S."/>
            <person name="Batley J."/>
            <person name="Edwards D."/>
            <person name="Nelson M.N."/>
            <person name="Wang X."/>
            <person name="Paterson A.H."/>
            <person name="King G."/>
            <person name="Bancroft I."/>
            <person name="Chalhoub B."/>
            <person name="Sharpe A.G."/>
        </authorList>
    </citation>
    <scope>NUCLEOTIDE SEQUENCE</scope>
    <source>
        <strain evidence="1 2">cv. TO1000</strain>
    </source>
</reference>
<accession>A0A0D3BZE1</accession>
<dbReference type="AlphaFoldDB" id="A0A0D3BZE1"/>
<dbReference type="HOGENOM" id="CLU_012390_2_4_1"/>
<sequence length="114" mass="13392">MVLLRLDLLDIVMFDIVIHDIGPSRMWNKKVLHDIMTTCIIMHNMIIEDERDINATIEEQAEVPNAEVEMTSVDDARFQEFLARHNKTKDRDSHFELRDALIEHLWGEYGNSNN</sequence>
<name>A0A0D3BZE1_BRAOL</name>
<dbReference type="Gramene" id="Bo4g136390.1">
    <property type="protein sequence ID" value="Bo4g136390.1"/>
    <property type="gene ID" value="Bo4g136390"/>
</dbReference>